<dbReference type="Gene3D" id="1.10.10.10">
    <property type="entry name" value="Winged helix-like DNA-binding domain superfamily/Winged helix DNA-binding domain"/>
    <property type="match status" value="1"/>
</dbReference>
<evidence type="ECO:0000256" key="4">
    <source>
        <dbReference type="ARBA" id="ARBA00023163"/>
    </source>
</evidence>
<protein>
    <submittedName>
        <fullName evidence="6">LysR substrate-binding protein</fullName>
    </submittedName>
</protein>
<dbReference type="PRINTS" id="PR00039">
    <property type="entry name" value="HTHLYSR"/>
</dbReference>
<reference evidence="6 7" key="2">
    <citation type="journal article" date="2012" name="Stand. Genomic Sci.">
        <title>Complete genome sequence of the sulfate-reducing firmicute Desulfotomaculum ruminis type strain (DL(T)).</title>
        <authorList>
            <person name="Spring S."/>
            <person name="Visser M."/>
            <person name="Lu M."/>
            <person name="Copeland A."/>
            <person name="Lapidus A."/>
            <person name="Lucas S."/>
            <person name="Cheng J.F."/>
            <person name="Han C."/>
            <person name="Tapia R."/>
            <person name="Goodwin L.A."/>
            <person name="Pitluck S."/>
            <person name="Ivanova N."/>
            <person name="Land M."/>
            <person name="Hauser L."/>
            <person name="Larimer F."/>
            <person name="Rohde M."/>
            <person name="Goker M."/>
            <person name="Detter J.C."/>
            <person name="Kyrpides N.C."/>
            <person name="Woyke T."/>
            <person name="Schaap P.J."/>
            <person name="Plugge C.M."/>
            <person name="Muyzer G."/>
            <person name="Kuever J."/>
            <person name="Pereira I.A."/>
            <person name="Parshina S.N."/>
            <person name="Bernier-Latmani R."/>
            <person name="Stams A.J."/>
            <person name="Klenk H.P."/>
        </authorList>
    </citation>
    <scope>NUCLEOTIDE SEQUENCE [LARGE SCALE GENOMIC DNA]</scope>
    <source>
        <strain evidence="7">ATCC 23193 / DSM 2154 / NCIB 8452 / DL</strain>
    </source>
</reference>
<evidence type="ECO:0000256" key="2">
    <source>
        <dbReference type="ARBA" id="ARBA00023015"/>
    </source>
</evidence>
<organism evidence="6 7">
    <name type="scientific">Desulforamulus ruminis (strain ATCC 23193 / DSM 2154 / NCIMB 8452 / DL)</name>
    <name type="common">Desulfotomaculum ruminis</name>
    <dbReference type="NCBI Taxonomy" id="696281"/>
    <lineage>
        <taxon>Bacteria</taxon>
        <taxon>Bacillati</taxon>
        <taxon>Bacillota</taxon>
        <taxon>Clostridia</taxon>
        <taxon>Eubacteriales</taxon>
        <taxon>Peptococcaceae</taxon>
        <taxon>Desulforamulus</taxon>
    </lineage>
</organism>
<reference evidence="7" key="1">
    <citation type="submission" date="2011-05" db="EMBL/GenBank/DDBJ databases">
        <title>Complete sequence of Desulfotomaculum ruminis DSM 2154.</title>
        <authorList>
            <person name="Lucas S."/>
            <person name="Copeland A."/>
            <person name="Lapidus A."/>
            <person name="Cheng J.-F."/>
            <person name="Goodwin L."/>
            <person name="Pitluck S."/>
            <person name="Lu M."/>
            <person name="Detter J.C."/>
            <person name="Han C."/>
            <person name="Tapia R."/>
            <person name="Land M."/>
            <person name="Hauser L."/>
            <person name="Kyrpides N."/>
            <person name="Ivanova N."/>
            <person name="Mikhailova N."/>
            <person name="Pagani I."/>
            <person name="Stams A.J.M."/>
            <person name="Plugge C.M."/>
            <person name="Muyzer G."/>
            <person name="Kuever J."/>
            <person name="Parshina S.N."/>
            <person name="Ivanova A.E."/>
            <person name="Nazina T.N."/>
            <person name="Brambilla E."/>
            <person name="Spring S."/>
            <person name="Klenk H.-P."/>
            <person name="Woyke T."/>
        </authorList>
    </citation>
    <scope>NUCLEOTIDE SEQUENCE [LARGE SCALE GENOMIC DNA]</scope>
    <source>
        <strain evidence="7">ATCC 23193 / DSM 2154 / NCIB 8452 / DL</strain>
    </source>
</reference>
<gene>
    <name evidence="6" type="ordered locus">Desru_1380</name>
</gene>
<evidence type="ECO:0000256" key="3">
    <source>
        <dbReference type="ARBA" id="ARBA00023125"/>
    </source>
</evidence>
<keyword evidence="4" id="KW-0804">Transcription</keyword>
<accession>F6DQ74</accession>
<dbReference type="FunFam" id="1.10.10.10:FF:000001">
    <property type="entry name" value="LysR family transcriptional regulator"/>
    <property type="match status" value="1"/>
</dbReference>
<dbReference type="OrthoDB" id="9785745at2"/>
<keyword evidence="3" id="KW-0238">DNA-binding</keyword>
<keyword evidence="2" id="KW-0805">Transcription regulation</keyword>
<name>F6DQ74_DESRL</name>
<dbReference type="PROSITE" id="PS50931">
    <property type="entry name" value="HTH_LYSR"/>
    <property type="match status" value="1"/>
</dbReference>
<dbReference type="eggNOG" id="COG0583">
    <property type="taxonomic scope" value="Bacteria"/>
</dbReference>
<dbReference type="RefSeq" id="WP_013841423.1">
    <property type="nucleotide sequence ID" value="NC_015589.1"/>
</dbReference>
<dbReference type="SUPFAM" id="SSF46785">
    <property type="entry name" value="Winged helix' DNA-binding domain"/>
    <property type="match status" value="1"/>
</dbReference>
<evidence type="ECO:0000259" key="5">
    <source>
        <dbReference type="PROSITE" id="PS50931"/>
    </source>
</evidence>
<dbReference type="AlphaFoldDB" id="F6DQ74"/>
<dbReference type="InterPro" id="IPR047788">
    <property type="entry name" value="LysR-like_Sec_metab"/>
</dbReference>
<evidence type="ECO:0000313" key="7">
    <source>
        <dbReference type="Proteomes" id="UP000009234"/>
    </source>
</evidence>
<dbReference type="PANTHER" id="PTHR30126">
    <property type="entry name" value="HTH-TYPE TRANSCRIPTIONAL REGULATOR"/>
    <property type="match status" value="1"/>
</dbReference>
<dbReference type="InterPro" id="IPR000847">
    <property type="entry name" value="LysR_HTH_N"/>
</dbReference>
<dbReference type="Gene3D" id="3.40.190.290">
    <property type="match status" value="1"/>
</dbReference>
<dbReference type="Proteomes" id="UP000009234">
    <property type="component" value="Chromosome"/>
</dbReference>
<dbReference type="InterPro" id="IPR036390">
    <property type="entry name" value="WH_DNA-bd_sf"/>
</dbReference>
<dbReference type="STRING" id="696281.Desru_1380"/>
<dbReference type="GO" id="GO:0000976">
    <property type="term" value="F:transcription cis-regulatory region binding"/>
    <property type="evidence" value="ECO:0007669"/>
    <property type="project" value="TreeGrafter"/>
</dbReference>
<dbReference type="PANTHER" id="PTHR30126:SF39">
    <property type="entry name" value="HTH-TYPE TRANSCRIPTIONAL REGULATOR CYSL"/>
    <property type="match status" value="1"/>
</dbReference>
<dbReference type="Pfam" id="PF03466">
    <property type="entry name" value="LysR_substrate"/>
    <property type="match status" value="1"/>
</dbReference>
<keyword evidence="7" id="KW-1185">Reference proteome</keyword>
<dbReference type="Pfam" id="PF00126">
    <property type="entry name" value="HTH_1"/>
    <property type="match status" value="1"/>
</dbReference>
<sequence length="299" mass="33272">MNLSTLQTFIAVAEKKNLSLAAQEIHITQPAISKQLAALEDHFGTSLVERRGRGIILTPAGEVFYRHAREMLDLMLRAEKEILNLSGEIRGRFIVWASSIPGHYILPSIIGAFKKAYPDVQTVLHIGDSREAVQKLLEESAHLGAVGMLPNNKRIEGIQFFSDELVVIVPPEHPFADVSEITLEQFAEEPLIWRELGSGTRTVVEGHLARGGLIPEKLNIALELGSTGAVVNAVETGAGISIVSRWAVYKEQSLKRIVTVKIKDLPMKRNLYLIYPRRKNRGPIVETFINFTLKQNPQT</sequence>
<dbReference type="InterPro" id="IPR036388">
    <property type="entry name" value="WH-like_DNA-bd_sf"/>
</dbReference>
<dbReference type="CDD" id="cd08420">
    <property type="entry name" value="PBP2_CysL_like"/>
    <property type="match status" value="1"/>
</dbReference>
<evidence type="ECO:0000256" key="1">
    <source>
        <dbReference type="ARBA" id="ARBA00009437"/>
    </source>
</evidence>
<dbReference type="EMBL" id="CP002780">
    <property type="protein sequence ID" value="AEG59652.1"/>
    <property type="molecule type" value="Genomic_DNA"/>
</dbReference>
<dbReference type="NCBIfam" id="NF040786">
    <property type="entry name" value="LysR_Sec_metab"/>
    <property type="match status" value="1"/>
</dbReference>
<dbReference type="HOGENOM" id="CLU_039613_6_1_9"/>
<dbReference type="GO" id="GO:0003700">
    <property type="term" value="F:DNA-binding transcription factor activity"/>
    <property type="evidence" value="ECO:0007669"/>
    <property type="project" value="InterPro"/>
</dbReference>
<dbReference type="InterPro" id="IPR005119">
    <property type="entry name" value="LysR_subst-bd"/>
</dbReference>
<comment type="similarity">
    <text evidence="1">Belongs to the LysR transcriptional regulatory family.</text>
</comment>
<feature type="domain" description="HTH lysR-type" evidence="5">
    <location>
        <begin position="1"/>
        <end position="58"/>
    </location>
</feature>
<dbReference type="KEGG" id="dru:Desru_1380"/>
<dbReference type="SUPFAM" id="SSF53850">
    <property type="entry name" value="Periplasmic binding protein-like II"/>
    <property type="match status" value="1"/>
</dbReference>
<proteinExistence type="inferred from homology"/>
<evidence type="ECO:0000313" key="6">
    <source>
        <dbReference type="EMBL" id="AEG59652.1"/>
    </source>
</evidence>